<dbReference type="AlphaFoldDB" id="T1RU10"/>
<accession>T1RU10</accession>
<dbReference type="EMBL" id="JX648330">
    <property type="protein sequence ID" value="AGO67227.1"/>
    <property type="molecule type" value="mRNA"/>
</dbReference>
<proteinExistence type="evidence at transcript level"/>
<name>T1RU10_SILVU</name>
<protein>
    <submittedName>
        <fullName evidence="1">Metallothionein</fullName>
    </submittedName>
</protein>
<reference evidence="1" key="1">
    <citation type="submission" date="2012-08" db="EMBL/GenBank/DDBJ databases">
        <title>Association of metallothionein 3 gene duplication with copper tollerance in Silene vulgaris.</title>
        <authorList>
            <person name="Nevrtalova E."/>
            <person name="Baloun J."/>
            <person name="Hudzieczek V."/>
            <person name="Cegan R."/>
            <person name="Vyskot B."/>
            <person name="Dolezel J."/>
            <person name="Safar J."/>
            <person name="Hobza R."/>
        </authorList>
    </citation>
    <scope>NUCLEOTIDE SEQUENCE</scope>
</reference>
<sequence>MSGMCANCDCSDENNCVKGVAEYDDVDALVVDSGVGMATAYYSGECDSCKCGPSCACASCSCCSH</sequence>
<evidence type="ECO:0000313" key="1">
    <source>
        <dbReference type="EMBL" id="AGO67227.1"/>
    </source>
</evidence>
<gene>
    <name evidence="1" type="primary">MT3b</name>
</gene>
<organism evidence="1">
    <name type="scientific">Silene vulgaris</name>
    <name type="common">Bladder campion</name>
    <name type="synonym">Silene cucubalus</name>
    <dbReference type="NCBI Taxonomy" id="42043"/>
    <lineage>
        <taxon>Eukaryota</taxon>
        <taxon>Viridiplantae</taxon>
        <taxon>Streptophyta</taxon>
        <taxon>Embryophyta</taxon>
        <taxon>Tracheophyta</taxon>
        <taxon>Spermatophyta</taxon>
        <taxon>Magnoliopsida</taxon>
        <taxon>eudicotyledons</taxon>
        <taxon>Gunneridae</taxon>
        <taxon>Pentapetalae</taxon>
        <taxon>Caryophyllales</taxon>
        <taxon>Caryophyllaceae</taxon>
        <taxon>Sileneae</taxon>
        <taxon>Silene</taxon>
        <taxon>Silene subgen. Behenantha</taxon>
        <taxon>Silene sect. Behenantha</taxon>
    </lineage>
</organism>